<reference evidence="4" key="1">
    <citation type="submission" date="2016-10" db="EMBL/GenBank/DDBJ databases">
        <authorList>
            <person name="Varghese N."/>
            <person name="Submissions S."/>
        </authorList>
    </citation>
    <scope>NUCLEOTIDE SEQUENCE [LARGE SCALE GENOMIC DNA]</scope>
    <source>
        <strain evidence="4">S9</strain>
    </source>
</reference>
<feature type="domain" description="Ferrous iron transporter FeoA-like" evidence="2">
    <location>
        <begin position="4"/>
        <end position="73"/>
    </location>
</feature>
<dbReference type="Gene3D" id="2.30.30.90">
    <property type="match status" value="1"/>
</dbReference>
<keyword evidence="1" id="KW-0408">Iron</keyword>
<protein>
    <submittedName>
        <fullName evidence="3">Ferrous iron transport protein A</fullName>
    </submittedName>
</protein>
<dbReference type="InterPro" id="IPR038157">
    <property type="entry name" value="FeoA_core_dom"/>
</dbReference>
<dbReference type="Pfam" id="PF04023">
    <property type="entry name" value="FeoA"/>
    <property type="match status" value="1"/>
</dbReference>
<dbReference type="InterPro" id="IPR008988">
    <property type="entry name" value="Transcriptional_repressor_C"/>
</dbReference>
<dbReference type="GO" id="GO:0046914">
    <property type="term" value="F:transition metal ion binding"/>
    <property type="evidence" value="ECO:0007669"/>
    <property type="project" value="InterPro"/>
</dbReference>
<accession>A0A1H9SAK4</accession>
<sequence>MKNEGLCKLARATVCRVKKLPDCPLLEGLGIEVGTEFCIKQKSPWRGPIVVETKGRRQLAIDYHIASQFEVEEVNGGVLSRK</sequence>
<organism evidence="3 4">
    <name type="scientific">Salipaludibacillus aurantiacus</name>
    <dbReference type="NCBI Taxonomy" id="1601833"/>
    <lineage>
        <taxon>Bacteria</taxon>
        <taxon>Bacillati</taxon>
        <taxon>Bacillota</taxon>
        <taxon>Bacilli</taxon>
        <taxon>Bacillales</taxon>
        <taxon>Bacillaceae</taxon>
    </lineage>
</organism>
<evidence type="ECO:0000313" key="3">
    <source>
        <dbReference type="EMBL" id="SER82032.1"/>
    </source>
</evidence>
<dbReference type="SMART" id="SM00899">
    <property type="entry name" value="FeoA"/>
    <property type="match status" value="1"/>
</dbReference>
<dbReference type="SUPFAM" id="SSF50037">
    <property type="entry name" value="C-terminal domain of transcriptional repressors"/>
    <property type="match status" value="1"/>
</dbReference>
<dbReference type="STRING" id="1601833.SAMN05518684_104121"/>
<keyword evidence="4" id="KW-1185">Reference proteome</keyword>
<dbReference type="AlphaFoldDB" id="A0A1H9SAK4"/>
<name>A0A1H9SAK4_9BACI</name>
<dbReference type="InterPro" id="IPR007167">
    <property type="entry name" value="Fe-transptr_FeoA-like"/>
</dbReference>
<proteinExistence type="predicted"/>
<dbReference type="EMBL" id="FOGT01000004">
    <property type="protein sequence ID" value="SER82032.1"/>
    <property type="molecule type" value="Genomic_DNA"/>
</dbReference>
<dbReference type="Proteomes" id="UP000198571">
    <property type="component" value="Unassembled WGS sequence"/>
</dbReference>
<gene>
    <name evidence="3" type="ORF">SAMN05518684_104121</name>
</gene>
<evidence type="ECO:0000259" key="2">
    <source>
        <dbReference type="SMART" id="SM00899"/>
    </source>
</evidence>
<evidence type="ECO:0000256" key="1">
    <source>
        <dbReference type="ARBA" id="ARBA00023004"/>
    </source>
</evidence>
<evidence type="ECO:0000313" key="4">
    <source>
        <dbReference type="Proteomes" id="UP000198571"/>
    </source>
</evidence>
<dbReference type="RefSeq" id="WP_177174209.1">
    <property type="nucleotide sequence ID" value="NZ_FOGT01000004.1"/>
</dbReference>